<dbReference type="RefSeq" id="WP_264857511.1">
    <property type="nucleotide sequence ID" value="NZ_BQKA01000037.1"/>
</dbReference>
<gene>
    <name evidence="1" type="ORF">RCZ15_20600</name>
    <name evidence="2" type="ORF">RCZ16_19700</name>
</gene>
<dbReference type="EMBL" id="BQKB01000044">
    <property type="protein sequence ID" value="GJM53654.1"/>
    <property type="molecule type" value="Genomic_DNA"/>
</dbReference>
<dbReference type="Proteomes" id="UP001208692">
    <property type="component" value="Unassembled WGS sequence"/>
</dbReference>
<dbReference type="EMBL" id="BQKA01000037">
    <property type="protein sequence ID" value="GJM51087.1"/>
    <property type="molecule type" value="Genomic_DNA"/>
</dbReference>
<evidence type="ECO:0000313" key="3">
    <source>
        <dbReference type="Proteomes" id="UP001207736"/>
    </source>
</evidence>
<keyword evidence="4" id="KW-1185">Reference proteome</keyword>
<accession>A0AAV5AUW4</accession>
<sequence>MALQKEIWLDQLMNNFYPDTSFLNFTMDFSAFVDHHKLNMAEVGVDPEVLINNTTYPIDVQGRTDKPLAIELDLYETVNTLVREPEAVELSYNKLESVIYGHRQSLQAKAGTKAAHAFTPQKDSLYTPVVTTTGDLNEGFKRLVPENILKLKRRFDELDINPEQRNLVLHPAHLEDLILYDLKAFKDLTEWKEGKPAKFAEFNILQFTKTPAFNATTMQKKDFGAVAQGTDTYCSFTFSSDEVMKADGQVQMYITEKDPKQRATIIGFDKRFVALPIRNKGIGAIVTAKQ</sequence>
<protein>
    <recommendedName>
        <fullName evidence="5">Capsid protein</fullName>
    </recommendedName>
</protein>
<reference evidence="1 4" key="1">
    <citation type="submission" date="2021-11" db="EMBL/GenBank/DDBJ databases">
        <title>Draft genome sequence of Capnocytophaga sp. strain KC07075 isolated from cat oral cavity.</title>
        <authorList>
            <person name="Suzuki M."/>
            <person name="Imaoka K."/>
            <person name="Kimura M."/>
            <person name="Morikawa S."/>
            <person name="Maeda K."/>
        </authorList>
    </citation>
    <scope>NUCLEOTIDE SEQUENCE</scope>
    <source>
        <strain evidence="1">KC07075</strain>
        <strain evidence="2 4">KC07079</strain>
    </source>
</reference>
<dbReference type="Proteomes" id="UP001207736">
    <property type="component" value="Unassembled WGS sequence"/>
</dbReference>
<evidence type="ECO:0000313" key="2">
    <source>
        <dbReference type="EMBL" id="GJM53654.1"/>
    </source>
</evidence>
<name>A0AAV5AUW4_9FLAO</name>
<organism evidence="1 3">
    <name type="scientific">Capnocytophaga catalasegens</name>
    <dbReference type="NCBI Taxonomy" id="1004260"/>
    <lineage>
        <taxon>Bacteria</taxon>
        <taxon>Pseudomonadati</taxon>
        <taxon>Bacteroidota</taxon>
        <taxon>Flavobacteriia</taxon>
        <taxon>Flavobacteriales</taxon>
        <taxon>Flavobacteriaceae</taxon>
        <taxon>Capnocytophaga</taxon>
    </lineage>
</organism>
<dbReference type="AlphaFoldDB" id="A0AAV5AUW4"/>
<proteinExistence type="predicted"/>
<evidence type="ECO:0000313" key="1">
    <source>
        <dbReference type="EMBL" id="GJM51087.1"/>
    </source>
</evidence>
<evidence type="ECO:0008006" key="5">
    <source>
        <dbReference type="Google" id="ProtNLM"/>
    </source>
</evidence>
<comment type="caution">
    <text evidence="1">The sequence shown here is derived from an EMBL/GenBank/DDBJ whole genome shotgun (WGS) entry which is preliminary data.</text>
</comment>
<evidence type="ECO:0000313" key="4">
    <source>
        <dbReference type="Proteomes" id="UP001208692"/>
    </source>
</evidence>